<dbReference type="Pfam" id="PF23247">
    <property type="entry name" value="LRR_RPS2"/>
    <property type="match status" value="4"/>
</dbReference>
<sequence length="1454" mass="164562">MAENIAAEVLRPVIEAAVKSVGATIKRQFNYLCCFTSNISTLKDEAQKLDDETEGLQRQVDRERENVQIIVPTVETWLIKSNDIKHIKNTILDEVPNVGSGCFKLRARFSLSKRAKKTADRMEELRGQCKFNAISQPGPPTATQTVPLGMTYEFESRKQIEEDIMTSLRGGDVNMIGICGMGGLGKTTMAKIIMNRALEKHLFEEVVMAVVSQPVDKLKIQEDIGGPLGLKLEEETSMANRVQKLHARLKRIILVLDDVWERLELEELGLPRGCKDCTILLTSRNDDVLRAMNVEKVFGMKVLPKEDAWFLFREIAGTCVDDTGLHSIAQQVVEECGGLPIALTTVGAALKDEKNVSIWNDALRQLRKCDPDIPQLIAKVYNPLKLSYDVLGSKHAKFVFLLCCLFGEDADISLECLAYFCMGLGIFDGDMEEARNRMWALIKMLKSRSLLLDGHYENHVRMHDVVRDVCIFIAKEEGYIGGNDCTWFSSFQTTVKERNKLPANLRLLYLTDKSKMEKEIKFDSSFVEGIRDLQVWCIERYKSLTSLPHTAESLRNLNSLMLYSCRRLETLSAVGELVNLEILVCHQCNSIKELPPEIKGLNRLKLLELMRCRRLERIGGGIISSLVGLEELKMVDSFKKWEACDRKESENANARLRELESLINLKCLEIEIENPALATENMHLSSNLERFQIRIPSMHMPHNFSSYRSYKKLSLKWEGRTCIGDWIEKQLLPDAECLHLRGNGANNVDYLAKSQNIRWLHLEECKTMKNIGRTSTDDATVFPFIEHLNIYSLPKLEEILDGPISSNSFHNLNELRLVYLPALKQLWKNSNSPVFPKLKEVELDELPNLETFELPLEAISSINIRSCPRLRNLGQLLFAGNDCLSQLESLKVEKCEMMEQVFLWNEEDERRIAKIMFPKLKKVELDNLPNLVTLCEGIGGIEFPLLTTMEIIKCPKMIVIGSNENNSGGSSNNDNHSSHLFCQPQKVSLGSLKNIIKDNVNTFHFQKIPVSSFNGLEELTVSGYADRVSLFSFSIAVNLVSLRALSISECDEMVRVMQDEEEKAVIGGGRRTLLLPNLQELTLLDLPKLESFCECNCDVELPSLKKVLITGCPNLKSFTLSAPNFESFTTDLPNYLEDGVLNVSFDSLKILAIEGNIENPLYSYKIHASLFNGLKELTICGYEGSVSLFTSSITRNFVSLRELSISECHEMTEVIKDEEDEEDEEVLSLFPNLQNLYLYDLPKLVSFCEWNCDVNCRTVDIRGCSNMKIFNLGSNVSFSFNGLEELTILRYKGSMSLFSPSIAGNLVNLKQLEISYCNKMVKVIEDEKEEENVVSGGGAQTTTTILFPKLQELMLQHLHKLESFCEWKCGVELPSLREVEIIWCSNLKTFSLGPLTTPNLIKVKINDEYFGGGNDLNGALKQQYLEQKEEAANRQKQRKTTTKEEEGAKGEIEE</sequence>
<gene>
    <name evidence="9" type="ORF">C2S53_015305</name>
</gene>
<feature type="non-terminal residue" evidence="9">
    <location>
        <position position="1454"/>
    </location>
</feature>
<dbReference type="Pfam" id="PF23598">
    <property type="entry name" value="LRR_14"/>
    <property type="match status" value="1"/>
</dbReference>
<evidence type="ECO:0000256" key="4">
    <source>
        <dbReference type="ARBA" id="ARBA00022821"/>
    </source>
</evidence>
<proteinExistence type="inferred from homology"/>
<feature type="coiled-coil region" evidence="6">
    <location>
        <begin position="39"/>
        <end position="66"/>
    </location>
</feature>
<keyword evidence="5" id="KW-0547">Nucleotide-binding</keyword>
<name>A0AAD4P6D0_PERFH</name>
<dbReference type="SMART" id="SM00382">
    <property type="entry name" value="AAA"/>
    <property type="match status" value="1"/>
</dbReference>
<dbReference type="InterPro" id="IPR050905">
    <property type="entry name" value="Plant_NBS-LRR"/>
</dbReference>
<evidence type="ECO:0000313" key="10">
    <source>
        <dbReference type="Proteomes" id="UP001190926"/>
    </source>
</evidence>
<evidence type="ECO:0000256" key="6">
    <source>
        <dbReference type="SAM" id="Coils"/>
    </source>
</evidence>
<dbReference type="InterPro" id="IPR002182">
    <property type="entry name" value="NB-ARC"/>
</dbReference>
<accession>A0AAD4P6D0</accession>
<dbReference type="SUPFAM" id="SSF52540">
    <property type="entry name" value="P-loop containing nucleoside triphosphate hydrolases"/>
    <property type="match status" value="1"/>
</dbReference>
<dbReference type="SUPFAM" id="SSF52058">
    <property type="entry name" value="L domain-like"/>
    <property type="match status" value="3"/>
</dbReference>
<dbReference type="GO" id="GO:0043531">
    <property type="term" value="F:ADP binding"/>
    <property type="evidence" value="ECO:0007669"/>
    <property type="project" value="InterPro"/>
</dbReference>
<keyword evidence="10" id="KW-1185">Reference proteome</keyword>
<dbReference type="GO" id="GO:0005524">
    <property type="term" value="F:ATP binding"/>
    <property type="evidence" value="ECO:0007669"/>
    <property type="project" value="UniProtKB-KW"/>
</dbReference>
<dbReference type="InterPro" id="IPR003593">
    <property type="entry name" value="AAA+_ATPase"/>
</dbReference>
<keyword evidence="4" id="KW-0611">Plant defense</keyword>
<dbReference type="Gene3D" id="3.80.10.10">
    <property type="entry name" value="Ribonuclease Inhibitor"/>
    <property type="match status" value="5"/>
</dbReference>
<dbReference type="InterPro" id="IPR055414">
    <property type="entry name" value="LRR_R13L4/SHOC2-like"/>
</dbReference>
<feature type="compositionally biased region" description="Basic and acidic residues" evidence="7">
    <location>
        <begin position="1441"/>
        <end position="1454"/>
    </location>
</feature>
<reference evidence="9 10" key="1">
    <citation type="journal article" date="2021" name="Nat. Commun.">
        <title>Incipient diploidization of the medicinal plant Perilla within 10,000 years.</title>
        <authorList>
            <person name="Zhang Y."/>
            <person name="Shen Q."/>
            <person name="Leng L."/>
            <person name="Zhang D."/>
            <person name="Chen S."/>
            <person name="Shi Y."/>
            <person name="Ning Z."/>
            <person name="Chen S."/>
        </authorList>
    </citation>
    <scope>NUCLEOTIDE SEQUENCE [LARGE SCALE GENOMIC DNA]</scope>
    <source>
        <strain evidence="10">cv. PC099</strain>
    </source>
</reference>
<dbReference type="Pfam" id="PF00931">
    <property type="entry name" value="NB-ARC"/>
    <property type="match status" value="1"/>
</dbReference>
<organism evidence="9 10">
    <name type="scientific">Perilla frutescens var. hirtella</name>
    <name type="common">Perilla citriodora</name>
    <name type="synonym">Perilla setoyensis</name>
    <dbReference type="NCBI Taxonomy" id="608512"/>
    <lineage>
        <taxon>Eukaryota</taxon>
        <taxon>Viridiplantae</taxon>
        <taxon>Streptophyta</taxon>
        <taxon>Embryophyta</taxon>
        <taxon>Tracheophyta</taxon>
        <taxon>Spermatophyta</taxon>
        <taxon>Magnoliopsida</taxon>
        <taxon>eudicotyledons</taxon>
        <taxon>Gunneridae</taxon>
        <taxon>Pentapetalae</taxon>
        <taxon>asterids</taxon>
        <taxon>lamiids</taxon>
        <taxon>Lamiales</taxon>
        <taxon>Lamiaceae</taxon>
        <taxon>Nepetoideae</taxon>
        <taxon>Elsholtzieae</taxon>
        <taxon>Perilla</taxon>
    </lineage>
</organism>
<dbReference type="Proteomes" id="UP001190926">
    <property type="component" value="Unassembled WGS sequence"/>
</dbReference>
<dbReference type="InterPro" id="IPR057135">
    <property type="entry name" value="At4g27190-like_LRR"/>
</dbReference>
<comment type="caution">
    <text evidence="9">The sequence shown here is derived from an EMBL/GenBank/DDBJ whole genome shotgun (WGS) entry which is preliminary data.</text>
</comment>
<evidence type="ECO:0000256" key="3">
    <source>
        <dbReference type="ARBA" id="ARBA00022737"/>
    </source>
</evidence>
<dbReference type="InterPro" id="IPR036388">
    <property type="entry name" value="WH-like_DNA-bd_sf"/>
</dbReference>
<dbReference type="Gene3D" id="1.10.8.430">
    <property type="entry name" value="Helical domain of apoptotic protease-activating factors"/>
    <property type="match status" value="1"/>
</dbReference>
<dbReference type="InterPro" id="IPR042197">
    <property type="entry name" value="Apaf_helical"/>
</dbReference>
<evidence type="ECO:0000313" key="9">
    <source>
        <dbReference type="EMBL" id="KAH6827620.1"/>
    </source>
</evidence>
<dbReference type="Gene3D" id="1.10.10.10">
    <property type="entry name" value="Winged helix-like DNA-binding domain superfamily/Winged helix DNA-binding domain"/>
    <property type="match status" value="1"/>
</dbReference>
<evidence type="ECO:0000256" key="2">
    <source>
        <dbReference type="ARBA" id="ARBA00022614"/>
    </source>
</evidence>
<comment type="similarity">
    <text evidence="1">Belongs to the disease resistance NB-LRR family.</text>
</comment>
<dbReference type="PANTHER" id="PTHR33463">
    <property type="entry name" value="NB-ARC DOMAIN-CONTAINING PROTEIN-RELATED"/>
    <property type="match status" value="1"/>
</dbReference>
<feature type="domain" description="AAA+ ATPase" evidence="8">
    <location>
        <begin position="172"/>
        <end position="304"/>
    </location>
</feature>
<dbReference type="InterPro" id="IPR027417">
    <property type="entry name" value="P-loop_NTPase"/>
</dbReference>
<protein>
    <recommendedName>
        <fullName evidence="8">AAA+ ATPase domain-containing protein</fullName>
    </recommendedName>
</protein>
<dbReference type="Gene3D" id="3.40.50.300">
    <property type="entry name" value="P-loop containing nucleotide triphosphate hydrolases"/>
    <property type="match status" value="1"/>
</dbReference>
<dbReference type="InterPro" id="IPR032675">
    <property type="entry name" value="LRR_dom_sf"/>
</dbReference>
<keyword evidence="2" id="KW-0433">Leucine-rich repeat</keyword>
<keyword evidence="3" id="KW-0677">Repeat</keyword>
<keyword evidence="6" id="KW-0175">Coiled coil</keyword>
<dbReference type="PANTHER" id="PTHR33463:SF140">
    <property type="entry name" value="P-LOOP CONTAINING NUCLEOSIDE TRIPHOSPHATE HYDROLASE, LEUCINE-RICH REPEAT DOMAIN SUPERFAMILY"/>
    <property type="match status" value="1"/>
</dbReference>
<evidence type="ECO:0000256" key="1">
    <source>
        <dbReference type="ARBA" id="ARBA00008894"/>
    </source>
</evidence>
<evidence type="ECO:0000259" key="8">
    <source>
        <dbReference type="SMART" id="SM00382"/>
    </source>
</evidence>
<evidence type="ECO:0000256" key="5">
    <source>
        <dbReference type="ARBA" id="ARBA00022840"/>
    </source>
</evidence>
<dbReference type="PRINTS" id="PR00364">
    <property type="entry name" value="DISEASERSIST"/>
</dbReference>
<dbReference type="GO" id="GO:0006952">
    <property type="term" value="P:defense response"/>
    <property type="evidence" value="ECO:0007669"/>
    <property type="project" value="UniProtKB-KW"/>
</dbReference>
<evidence type="ECO:0000256" key="7">
    <source>
        <dbReference type="SAM" id="MobiDB-lite"/>
    </source>
</evidence>
<dbReference type="EMBL" id="SDAM02000146">
    <property type="protein sequence ID" value="KAH6827620.1"/>
    <property type="molecule type" value="Genomic_DNA"/>
</dbReference>
<keyword evidence="5" id="KW-0067">ATP-binding</keyword>
<feature type="region of interest" description="Disordered" evidence="7">
    <location>
        <begin position="1427"/>
        <end position="1454"/>
    </location>
</feature>